<proteinExistence type="predicted"/>
<dbReference type="PRINTS" id="PR00702">
    <property type="entry name" value="ACRIFLAVINRP"/>
</dbReference>
<protein>
    <submittedName>
        <fullName evidence="3">Hydrogenase expression protein</fullName>
    </submittedName>
</protein>
<dbReference type="SUPFAM" id="SSF82714">
    <property type="entry name" value="Multidrug efflux transporter AcrB TolC docking domain, DN and DC subdomains"/>
    <property type="match status" value="1"/>
</dbReference>
<dbReference type="RefSeq" id="WP_067231658.1">
    <property type="nucleotide sequence ID" value="NZ_CP014145.1"/>
</dbReference>
<dbReference type="PANTHER" id="PTHR32063:SF0">
    <property type="entry name" value="SWARMING MOTILITY PROTEIN SWRC"/>
    <property type="match status" value="1"/>
</dbReference>
<name>A0A0Y0QD92_9MICO</name>
<feature type="transmembrane region" description="Helical" evidence="2">
    <location>
        <begin position="892"/>
        <end position="912"/>
    </location>
</feature>
<feature type="transmembrane region" description="Helical" evidence="2">
    <location>
        <begin position="437"/>
        <end position="457"/>
    </location>
</feature>
<dbReference type="Pfam" id="PF00873">
    <property type="entry name" value="ACR_tran"/>
    <property type="match status" value="1"/>
</dbReference>
<accession>A0A0Y0QD92</accession>
<reference evidence="4" key="2">
    <citation type="submission" date="2016-01" db="EMBL/GenBank/DDBJ databases">
        <title>First complete genome sequence of a species in the genus Microterricola, an extremophilic cold active enzyme producing strain ERGS5:02 isolated from Sikkim Himalaya.</title>
        <authorList>
            <person name="Kumar R."/>
            <person name="Singh D."/>
            <person name="Swarnkar M.K."/>
        </authorList>
    </citation>
    <scope>NUCLEOTIDE SEQUENCE [LARGE SCALE GENOMIC DNA]</scope>
    <source>
        <strain evidence="4">ERGS5:02</strain>
    </source>
</reference>
<keyword evidence="2" id="KW-0472">Membrane</keyword>
<organism evidence="3 4">
    <name type="scientific">Microterricola viridarii</name>
    <dbReference type="NCBI Taxonomy" id="412690"/>
    <lineage>
        <taxon>Bacteria</taxon>
        <taxon>Bacillati</taxon>
        <taxon>Actinomycetota</taxon>
        <taxon>Actinomycetes</taxon>
        <taxon>Micrococcales</taxon>
        <taxon>Microbacteriaceae</taxon>
        <taxon>Microterricola</taxon>
    </lineage>
</organism>
<feature type="transmembrane region" description="Helical" evidence="2">
    <location>
        <begin position="964"/>
        <end position="985"/>
    </location>
</feature>
<dbReference type="Gene3D" id="3.30.2090.10">
    <property type="entry name" value="Multidrug efflux transporter AcrB TolC docking domain, DN and DC subdomains"/>
    <property type="match status" value="2"/>
</dbReference>
<dbReference type="SUPFAM" id="SSF82866">
    <property type="entry name" value="Multidrug efflux transporter AcrB transmembrane domain"/>
    <property type="match status" value="2"/>
</dbReference>
<dbReference type="AlphaFoldDB" id="A0A0Y0QD92"/>
<feature type="transmembrane region" description="Helical" evidence="2">
    <location>
        <begin position="543"/>
        <end position="563"/>
    </location>
</feature>
<keyword evidence="4" id="KW-1185">Reference proteome</keyword>
<feature type="transmembrane region" description="Helical" evidence="2">
    <location>
        <begin position="340"/>
        <end position="359"/>
    </location>
</feature>
<feature type="compositionally biased region" description="Pro residues" evidence="1">
    <location>
        <begin position="1045"/>
        <end position="1054"/>
    </location>
</feature>
<feature type="transmembrane region" description="Helical" evidence="2">
    <location>
        <begin position="469"/>
        <end position="496"/>
    </location>
</feature>
<dbReference type="Proteomes" id="UP000058305">
    <property type="component" value="Chromosome"/>
</dbReference>
<evidence type="ECO:0000313" key="3">
    <source>
        <dbReference type="EMBL" id="AMB60201.1"/>
    </source>
</evidence>
<gene>
    <name evidence="3" type="ORF">AWU67_16555</name>
</gene>
<dbReference type="InterPro" id="IPR001036">
    <property type="entry name" value="Acrflvin-R"/>
</dbReference>
<evidence type="ECO:0000256" key="2">
    <source>
        <dbReference type="SAM" id="Phobius"/>
    </source>
</evidence>
<dbReference type="GO" id="GO:0042910">
    <property type="term" value="F:xenobiotic transmembrane transporter activity"/>
    <property type="evidence" value="ECO:0007669"/>
    <property type="project" value="TreeGrafter"/>
</dbReference>
<feature type="transmembrane region" description="Helical" evidence="2">
    <location>
        <begin position="997"/>
        <end position="1022"/>
    </location>
</feature>
<dbReference type="InterPro" id="IPR027463">
    <property type="entry name" value="AcrB_DN_DC_subdom"/>
</dbReference>
<dbReference type="SUPFAM" id="SSF82693">
    <property type="entry name" value="Multidrug efflux transporter AcrB pore domain, PN1, PN2, PC1 and PC2 subdomains"/>
    <property type="match status" value="2"/>
</dbReference>
<feature type="region of interest" description="Disordered" evidence="1">
    <location>
        <begin position="1032"/>
        <end position="1054"/>
    </location>
</feature>
<dbReference type="Gene3D" id="1.20.1640.10">
    <property type="entry name" value="Multidrug efflux transporter AcrB transmembrane domain"/>
    <property type="match status" value="2"/>
</dbReference>
<dbReference type="PANTHER" id="PTHR32063">
    <property type="match status" value="1"/>
</dbReference>
<dbReference type="Gene3D" id="3.30.70.1320">
    <property type="entry name" value="Multidrug efflux transporter AcrB pore domain like"/>
    <property type="match status" value="1"/>
</dbReference>
<dbReference type="GO" id="GO:0005886">
    <property type="term" value="C:plasma membrane"/>
    <property type="evidence" value="ECO:0007669"/>
    <property type="project" value="TreeGrafter"/>
</dbReference>
<keyword evidence="2" id="KW-1133">Transmembrane helix</keyword>
<dbReference type="EMBL" id="CP014145">
    <property type="protein sequence ID" value="AMB60201.1"/>
    <property type="molecule type" value="Genomic_DNA"/>
</dbReference>
<feature type="transmembrane region" description="Helical" evidence="2">
    <location>
        <begin position="866"/>
        <end position="885"/>
    </location>
</feature>
<sequence length="1054" mass="108431">MHLLAALSMKNRALIALITVVVMIFGGLALTSLKQELAPSIAFPQLAIMTSYPGASPDVVNTDVSTPIETAIQGITGLESTSTSSETGVSIVNASFTYGTDLAFAEQKLLSAINRISKELPSGADPQVLALSLDDFPVIQVAVTGATDVSALSDEISRTTLGELQDIKGVREASIVGKVGQRVTITPNPAELAARGLTVTAITDALSQNGVLLPGGSITENDKTFSVQTGSRITSIDELAALPVLGATTGGFEPQLTTISEVASVALEDNPTTSISRVNGQSALTIAITKLPAANTVEVSTAVRDMLPSLQSSLDRTNPGATFTVVFDQAPFIEQSIESLAVEGALGLLFAVLVILLFLLSVRATLVTAISIPTSVMITFIGLQAADYTLNILTLGALTIAIGRVVDDSIVVIENIKRHLVAGPDKAATIVKAVKEVAGAITASTITTVAVFVPIALVEGVTGELFRPFSLTVTIALLASLLVALTIVPVLAYWLLKPSQAHKHSGMSTEALAEETGIDELEHPSRLQKGYLPIIRWTLNHGVATLLVAVLILGGTIALLPLMKTNFLGDSGQNTFQVSQELPVGTSLAALDTASTGVEKTLRETDGVEIVQTSIGGGTGLQAVFGGGSSSITYSITTADGSDNAAIQASVRTELDKLKDVGTITIASSSGFGASSDIEVDITASSAADLQQATDTIQAAVKKLDSVSQTSSNLSESRTYIGVQVDRDAAAQAGYSEVALGSVVSQAMQPRQAGTVVIDENTLTIYIASENPPATIEALAALEVQTVAGPVQLDSLATVAQVEGPASITTVRGLRSATVTATPNSDDLGTASAEVSQAVKAADIPAGTTASIGGVTADQADAFSQLGLALLVAILIVYMVMVATFRSLLQPLLLLVSVPFAATGAIALQVISGVPLGVASLIGVLMLIGIVVTNAIVLIDLVNQYRDRGMTVRDALEHGSSRRLRPILMTALATIFALLPMALGITGHGGFISQPLALVVIGGLVSSTALTLVVLPVLYSLVEGGREKRKLRKAAAAEDAGPAAEPEPAPAPAG</sequence>
<evidence type="ECO:0000313" key="4">
    <source>
        <dbReference type="Proteomes" id="UP000058305"/>
    </source>
</evidence>
<dbReference type="KEGG" id="mvd:AWU67_16555"/>
<evidence type="ECO:0000256" key="1">
    <source>
        <dbReference type="SAM" id="MobiDB-lite"/>
    </source>
</evidence>
<dbReference type="Gene3D" id="3.30.70.1440">
    <property type="entry name" value="Multidrug efflux transporter AcrB pore domain"/>
    <property type="match status" value="1"/>
</dbReference>
<dbReference type="Gene3D" id="3.30.70.1430">
    <property type="entry name" value="Multidrug efflux transporter AcrB pore domain"/>
    <property type="match status" value="2"/>
</dbReference>
<keyword evidence="2" id="KW-0812">Transmembrane</keyword>
<reference evidence="3 4" key="1">
    <citation type="journal article" date="2016" name="J. Biotechnol.">
        <title>First complete genome sequence of a species in the genus Microterricola, an extremophilic cold active enzyme producing bacterial strain ERGS5:02 isolated from Sikkim Himalaya.</title>
        <authorList>
            <person name="Himanshu"/>
            <person name="Swarnkar M.K."/>
            <person name="Singh D."/>
            <person name="Kumar R."/>
        </authorList>
    </citation>
    <scope>NUCLEOTIDE SEQUENCE [LARGE SCALE GENOMIC DNA]</scope>
    <source>
        <strain evidence="3 4">ERGS5:02</strain>
    </source>
</reference>
<feature type="transmembrane region" description="Helical" evidence="2">
    <location>
        <begin position="918"/>
        <end position="943"/>
    </location>
</feature>
<dbReference type="OrthoDB" id="3306666at2"/>